<keyword evidence="7 15" id="KW-0067">ATP-binding</keyword>
<dbReference type="InterPro" id="IPR027417">
    <property type="entry name" value="P-loop_NTPase"/>
</dbReference>
<proteinExistence type="inferred from homology"/>
<reference evidence="15 16" key="1">
    <citation type="journal article" date="2020" name="Cell Host Microbe">
        <title>Functional and Genomic Variation between Human-Derived Isolates of Lachnospiraceae Reveals Inter- and Intra-Species Diversity.</title>
        <authorList>
            <person name="Sorbara M.T."/>
            <person name="Littmann E.R."/>
            <person name="Fontana E."/>
            <person name="Moody T.U."/>
            <person name="Kohout C.E."/>
            <person name="Gjonbalaj M."/>
            <person name="Eaton V."/>
            <person name="Seok R."/>
            <person name="Leiner I.M."/>
            <person name="Pamer E.G."/>
        </authorList>
    </citation>
    <scope>NUCLEOTIDE SEQUENCE [LARGE SCALE GENOMIC DNA]</scope>
    <source>
        <strain evidence="15 16">MSK.17.74</strain>
    </source>
</reference>
<dbReference type="Pfam" id="PF00005">
    <property type="entry name" value="ABC_tran"/>
    <property type="match status" value="1"/>
</dbReference>
<gene>
    <name evidence="15" type="ORF">G5B17_05335</name>
</gene>
<evidence type="ECO:0000256" key="5">
    <source>
        <dbReference type="ARBA" id="ARBA00022763"/>
    </source>
</evidence>
<comment type="subcellular location">
    <subcellularLocation>
        <location evidence="1">Cytoplasm</location>
    </subcellularLocation>
</comment>
<keyword evidence="16" id="KW-1185">Reference proteome</keyword>
<evidence type="ECO:0000256" key="3">
    <source>
        <dbReference type="ARBA" id="ARBA00022737"/>
    </source>
</evidence>
<organism evidence="15 16">
    <name type="scientific">Blautia faecis</name>
    <dbReference type="NCBI Taxonomy" id="871665"/>
    <lineage>
        <taxon>Bacteria</taxon>
        <taxon>Bacillati</taxon>
        <taxon>Bacillota</taxon>
        <taxon>Clostridia</taxon>
        <taxon>Lachnospirales</taxon>
        <taxon>Lachnospiraceae</taxon>
        <taxon>Blautia</taxon>
    </lineage>
</organism>
<dbReference type="PANTHER" id="PTHR43152:SF3">
    <property type="entry name" value="UVRABC SYSTEM PROTEIN A"/>
    <property type="match status" value="1"/>
</dbReference>
<evidence type="ECO:0000256" key="13">
    <source>
        <dbReference type="ARBA" id="ARBA00042156"/>
    </source>
</evidence>
<dbReference type="SUPFAM" id="SSF52540">
    <property type="entry name" value="P-loop containing nucleoside triphosphate hydrolases"/>
    <property type="match status" value="1"/>
</dbReference>
<name>A0ABX2H6I8_9FIRM</name>
<evidence type="ECO:0000313" key="15">
    <source>
        <dbReference type="EMBL" id="NSG84863.1"/>
    </source>
</evidence>
<keyword evidence="9" id="KW-0238">DNA-binding</keyword>
<keyword evidence="8" id="KW-0267">Excision nuclease</keyword>
<evidence type="ECO:0000259" key="14">
    <source>
        <dbReference type="Pfam" id="PF00005"/>
    </source>
</evidence>
<dbReference type="Gene3D" id="3.40.50.300">
    <property type="entry name" value="P-loop containing nucleotide triphosphate hydrolases"/>
    <property type="match status" value="1"/>
</dbReference>
<protein>
    <recommendedName>
        <fullName evidence="12">UvrABC system protein A</fullName>
    </recommendedName>
    <alternativeName>
        <fullName evidence="13">Excinuclease ABC subunit A</fullName>
    </alternativeName>
</protein>
<evidence type="ECO:0000256" key="11">
    <source>
        <dbReference type="ARBA" id="ARBA00038000"/>
    </source>
</evidence>
<keyword evidence="4" id="KW-0547">Nucleotide-binding</keyword>
<keyword evidence="5" id="KW-0227">DNA damage</keyword>
<sequence>MGEKGGNAGGYLVDVNAFLKKQRDIKKYVPVVAKKQIRILLNSSIYKYKGVDLAVAENCMNLITGYSGVGKSTLLREYFPQYFNSYLYINQKPLLGNKNSCVATVLDLSNKISELYAKKHKKDKKFFSNLTGNDGMCPVCLGAGYIEYGGDYHQSMRVECRECEGTGFNKNLKKYKIKGKSIFDVWKMTLDEAIDFFEDIDKSITKVCITASEIMLGHLQIGQATATLSGGENIRIKIMKASKSTAKVIGVDEPFKGLSNIEIDAVANYLNRIREKGKTLIVIDHSTGVEDYFSQWIQIENIDNRLIGKQFK</sequence>
<evidence type="ECO:0000256" key="12">
    <source>
        <dbReference type="ARBA" id="ARBA00039316"/>
    </source>
</evidence>
<comment type="similarity">
    <text evidence="11">Belongs to the ABC transporter superfamily. UvrA family.</text>
</comment>
<dbReference type="Gene3D" id="1.20.1580.10">
    <property type="entry name" value="ABC transporter ATPase like domain"/>
    <property type="match status" value="1"/>
</dbReference>
<evidence type="ECO:0000256" key="10">
    <source>
        <dbReference type="ARBA" id="ARBA00023204"/>
    </source>
</evidence>
<keyword evidence="3" id="KW-0677">Repeat</keyword>
<dbReference type="InterPro" id="IPR003439">
    <property type="entry name" value="ABC_transporter-like_ATP-bd"/>
</dbReference>
<evidence type="ECO:0000256" key="8">
    <source>
        <dbReference type="ARBA" id="ARBA00022881"/>
    </source>
</evidence>
<accession>A0ABX2H6I8</accession>
<keyword evidence="6" id="KW-0228">DNA excision</keyword>
<evidence type="ECO:0000313" key="16">
    <source>
        <dbReference type="Proteomes" id="UP001644719"/>
    </source>
</evidence>
<evidence type="ECO:0000256" key="9">
    <source>
        <dbReference type="ARBA" id="ARBA00023125"/>
    </source>
</evidence>
<feature type="domain" description="ABC transporter" evidence="14">
    <location>
        <begin position="49"/>
        <end position="255"/>
    </location>
</feature>
<dbReference type="GO" id="GO:0005524">
    <property type="term" value="F:ATP binding"/>
    <property type="evidence" value="ECO:0007669"/>
    <property type="project" value="UniProtKB-KW"/>
</dbReference>
<keyword evidence="2" id="KW-0963">Cytoplasm</keyword>
<comment type="caution">
    <text evidence="15">The sequence shown here is derived from an EMBL/GenBank/DDBJ whole genome shotgun (WGS) entry which is preliminary data.</text>
</comment>
<evidence type="ECO:0000256" key="7">
    <source>
        <dbReference type="ARBA" id="ARBA00022840"/>
    </source>
</evidence>
<dbReference type="EMBL" id="JAAITS010000011">
    <property type="protein sequence ID" value="NSG84863.1"/>
    <property type="molecule type" value="Genomic_DNA"/>
</dbReference>
<evidence type="ECO:0000256" key="2">
    <source>
        <dbReference type="ARBA" id="ARBA00022490"/>
    </source>
</evidence>
<keyword evidence="10" id="KW-0234">DNA repair</keyword>
<evidence type="ECO:0000256" key="1">
    <source>
        <dbReference type="ARBA" id="ARBA00004496"/>
    </source>
</evidence>
<dbReference type="Proteomes" id="UP001644719">
    <property type="component" value="Unassembled WGS sequence"/>
</dbReference>
<evidence type="ECO:0000256" key="6">
    <source>
        <dbReference type="ARBA" id="ARBA00022769"/>
    </source>
</evidence>
<evidence type="ECO:0000256" key="4">
    <source>
        <dbReference type="ARBA" id="ARBA00022741"/>
    </source>
</evidence>
<dbReference type="PANTHER" id="PTHR43152">
    <property type="entry name" value="UVRABC SYSTEM PROTEIN A"/>
    <property type="match status" value="1"/>
</dbReference>